<accession>A0A0R3M0L4</accession>
<organism evidence="2 3">
    <name type="scientific">Bradyrhizobium valentinum</name>
    <dbReference type="NCBI Taxonomy" id="1518501"/>
    <lineage>
        <taxon>Bacteria</taxon>
        <taxon>Pseudomonadati</taxon>
        <taxon>Pseudomonadota</taxon>
        <taxon>Alphaproteobacteria</taxon>
        <taxon>Hyphomicrobiales</taxon>
        <taxon>Nitrobacteraceae</taxon>
        <taxon>Bradyrhizobium</taxon>
    </lineage>
</organism>
<dbReference type="RefSeq" id="WP_057849581.1">
    <property type="nucleotide sequence ID" value="NZ_LLXX01000038.1"/>
</dbReference>
<name>A0A0R3M0L4_9BRAD</name>
<dbReference type="GO" id="GO:0016491">
    <property type="term" value="F:oxidoreductase activity"/>
    <property type="evidence" value="ECO:0007669"/>
    <property type="project" value="InterPro"/>
</dbReference>
<dbReference type="Gene3D" id="3.30.365.10">
    <property type="entry name" value="Aldehyde oxidase/xanthine dehydrogenase, molybdopterin binding domain"/>
    <property type="match status" value="4"/>
</dbReference>
<dbReference type="Pfam" id="PF20256">
    <property type="entry name" value="MoCoBD_2"/>
    <property type="match status" value="2"/>
</dbReference>
<dbReference type="InterPro" id="IPR000674">
    <property type="entry name" value="Ald_Oxase/Xan_DH_a/b"/>
</dbReference>
<dbReference type="InterPro" id="IPR037165">
    <property type="entry name" value="AldOxase/xan_DH_Mopterin-bd_sf"/>
</dbReference>
<sequence length="741" mass="79868">MTDLVLSRRRFTQGLGIVVATFAWTTRSAIGQAPPNLPFSLRNNRKLEGWIRLEPDNSVVIFTGKAELGQGILTALAQIAAEELNVEFDKIRMVSADTTRGPDEQYTFGSQSVEQSGAAIRAAGTETRAILLAAAARRFDLPETQLKAMAGSVVATDGRRATYWQIASEQPEILRREIAANIVPKRPADYRIVGQSINRVDLPPKLTGRASYVQDMRLPGMIFARVVRPPRYGAKLMALDDTTVRSLPGVVAVIRDGHFLAVAAEREEQAIAALNALASGARWSDDGISLPDMSNLARELRQLRSETSVVGTAGQSEPAPPDAKRISAEYVRSYVSHGSIGPSCAVALLKDGHMTVWSHTQGAFPLRGDLAKVLGMQNSEVDVIHTQGSGCYGHNGADDVALDAALVARAVPGRPVKIQWMRDDEFAWAPIGPAMTTKVEAALSSEGRIVDWSYDVWSNSHAMRPGQAGGVNLLAAWDLSVPFTKSPPPRIPQPFGDGDRNAVPPYELARKEIRNHLLLDTPIRNGSFRTLGAHGNVFTIESFMDELAEAAQLDPIAFRLAHLKDPRARAVIEAAAATAGWSAGAKGDGWRGRGFAYSRYKTIGMYAAVVVDVSIDRNSGIVRVPKVVIAADIGSVVNPDGARNQLEGGIVQAVSVTLKEQVTFDRRQITSRDWAGYPILTFPEVPSIEVVLMNRSDPSLGAGEGSLAPTSAALANAFAHATARRIRLLPMTPERVKAALA</sequence>
<comment type="caution">
    <text evidence="2">The sequence shown here is derived from an EMBL/GenBank/DDBJ whole genome shotgun (WGS) entry which is preliminary data.</text>
</comment>
<dbReference type="PIRSF" id="PIRSF036389">
    <property type="entry name" value="IOR_B"/>
    <property type="match status" value="1"/>
</dbReference>
<dbReference type="PANTHER" id="PTHR47495:SF1">
    <property type="entry name" value="BLL3820 PROTEIN"/>
    <property type="match status" value="1"/>
</dbReference>
<dbReference type="InterPro" id="IPR052516">
    <property type="entry name" value="N-heterocyclic_Hydroxylase"/>
</dbReference>
<feature type="domain" description="Aldehyde oxidase/xanthine dehydrogenase a/b hammerhead" evidence="1">
    <location>
        <begin position="207"/>
        <end position="287"/>
    </location>
</feature>
<dbReference type="SUPFAM" id="SSF56003">
    <property type="entry name" value="Molybdenum cofactor-binding domain"/>
    <property type="match status" value="2"/>
</dbReference>
<keyword evidence="3" id="KW-1185">Reference proteome</keyword>
<reference evidence="2 3" key="1">
    <citation type="submission" date="2014-03" db="EMBL/GenBank/DDBJ databases">
        <title>Bradyrhizobium valentinum sp. nov., isolated from effective nodules of Lupinus mariae-josephae, a lupine endemic of basic-lime soils in Eastern Spain.</title>
        <authorList>
            <person name="Duran D."/>
            <person name="Rey L."/>
            <person name="Navarro A."/>
            <person name="Busquets A."/>
            <person name="Imperial J."/>
            <person name="Ruiz-Argueso T."/>
        </authorList>
    </citation>
    <scope>NUCLEOTIDE SEQUENCE [LARGE SCALE GENOMIC DNA]</scope>
    <source>
        <strain evidence="2 3">LmjM3</strain>
    </source>
</reference>
<dbReference type="Proteomes" id="UP000051913">
    <property type="component" value="Unassembled WGS sequence"/>
</dbReference>
<dbReference type="InterPro" id="IPR046867">
    <property type="entry name" value="AldOxase/xan_DH_MoCoBD2"/>
</dbReference>
<dbReference type="PANTHER" id="PTHR47495">
    <property type="entry name" value="ALDEHYDE DEHYDROGENASE"/>
    <property type="match status" value="1"/>
</dbReference>
<dbReference type="Pfam" id="PF02738">
    <property type="entry name" value="MoCoBD_1"/>
    <property type="match status" value="1"/>
</dbReference>
<dbReference type="Gene3D" id="3.90.1170.50">
    <property type="entry name" value="Aldehyde oxidase/xanthine dehydrogenase, a/b hammerhead"/>
    <property type="match status" value="1"/>
</dbReference>
<evidence type="ECO:0000313" key="3">
    <source>
        <dbReference type="Proteomes" id="UP000051913"/>
    </source>
</evidence>
<dbReference type="SMART" id="SM01008">
    <property type="entry name" value="Ald_Xan_dh_C"/>
    <property type="match status" value="1"/>
</dbReference>
<evidence type="ECO:0000313" key="2">
    <source>
        <dbReference type="EMBL" id="KRR11551.1"/>
    </source>
</evidence>
<gene>
    <name evidence="2" type="ORF">CP49_18130</name>
</gene>
<dbReference type="EMBL" id="LLXX01000038">
    <property type="protein sequence ID" value="KRR11551.1"/>
    <property type="molecule type" value="Genomic_DNA"/>
</dbReference>
<dbReference type="InterPro" id="IPR008274">
    <property type="entry name" value="AldOxase/xan_DH_MoCoBD1"/>
</dbReference>
<evidence type="ECO:0000259" key="1">
    <source>
        <dbReference type="SMART" id="SM01008"/>
    </source>
</evidence>
<dbReference type="InterPro" id="IPR012368">
    <property type="entry name" value="OxRdtase_Mopterin-bd_su_IorB"/>
</dbReference>
<protein>
    <submittedName>
        <fullName evidence="2">Aldehyde dehydrogenase</fullName>
    </submittedName>
</protein>
<proteinExistence type="predicted"/>
<dbReference type="AlphaFoldDB" id="A0A0R3M0L4"/>